<feature type="transmembrane region" description="Helical" evidence="1">
    <location>
        <begin position="252"/>
        <end position="276"/>
    </location>
</feature>
<evidence type="ECO:0000259" key="2">
    <source>
        <dbReference type="Pfam" id="PF09925"/>
    </source>
</evidence>
<dbReference type="Pfam" id="PF09925">
    <property type="entry name" value="DUF2157"/>
    <property type="match status" value="1"/>
</dbReference>
<dbReference type="OrthoDB" id="5351773at2"/>
<accession>A0A128EJF7</accession>
<dbReference type="EMBL" id="FIZP01000013">
    <property type="protein sequence ID" value="CZE49020.1"/>
    <property type="molecule type" value="Genomic_DNA"/>
</dbReference>
<proteinExistence type="predicted"/>
<evidence type="ECO:0000256" key="1">
    <source>
        <dbReference type="SAM" id="Phobius"/>
    </source>
</evidence>
<keyword evidence="1" id="KW-1133">Transmembrane helix</keyword>
<feature type="transmembrane region" description="Helical" evidence="1">
    <location>
        <begin position="73"/>
        <end position="91"/>
    </location>
</feature>
<evidence type="ECO:0000313" key="3">
    <source>
        <dbReference type="EMBL" id="CZE49020.1"/>
    </source>
</evidence>
<organism evidence="3 4">
    <name type="scientific">Campylobacter geochelonis</name>
    <dbReference type="NCBI Taxonomy" id="1780362"/>
    <lineage>
        <taxon>Bacteria</taxon>
        <taxon>Pseudomonadati</taxon>
        <taxon>Campylobacterota</taxon>
        <taxon>Epsilonproteobacteria</taxon>
        <taxon>Campylobacterales</taxon>
        <taxon>Campylobacteraceae</taxon>
        <taxon>Campylobacter</taxon>
    </lineage>
</organism>
<dbReference type="AlphaFoldDB" id="A0A128EJF7"/>
<feature type="transmembrane region" description="Helical" evidence="1">
    <location>
        <begin position="45"/>
        <end position="67"/>
    </location>
</feature>
<dbReference type="Proteomes" id="UP000069632">
    <property type="component" value="Unassembled WGS sequence"/>
</dbReference>
<reference evidence="3 4" key="1">
    <citation type="submission" date="2016-02" db="EMBL/GenBank/DDBJ databases">
        <authorList>
            <consortium name="Pathogen Informatics"/>
        </authorList>
    </citation>
    <scope>NUCLEOTIDE SEQUENCE [LARGE SCALE GENOMIC DNA]</scope>
    <source>
        <strain evidence="3 4">RC20</strain>
    </source>
</reference>
<feature type="transmembrane region" description="Helical" evidence="1">
    <location>
        <begin position="131"/>
        <end position="151"/>
    </location>
</feature>
<keyword evidence="4" id="KW-1185">Reference proteome</keyword>
<feature type="transmembrane region" description="Helical" evidence="1">
    <location>
        <begin position="103"/>
        <end position="125"/>
    </location>
</feature>
<sequence>MSIFFKEKLKDELIKWQNSGIVDKNTAQNIAKFYDMNLNAKGSNLALNLIAYSFLALSLIVLIGANWEEIPRFIRVVMLVGLTLGVHIAGFTKLENYSTSTALFFLGNLCFASSIILIAQIYSIGEYMSDGVLWMAIGSLALSLALLNPILMTQTLIFAGVWFVVETFLGNFQPFFIVFLLCGVYALCKKSSLVLLAWTLAWFYLFGVGYFLTLPEPIFSSYTANEIIYYTFFSLLVIYGASLVVGKFSKDYASFMVKFTLFFGSIFLMIATAVNAESLDDIYTKSSYVYLVVLAVLTVGAIIYKKFAFLLFMAVFAIFITLDLGGIYFKVTTSFLLFGLGFFMSKNGLVYGRSWEFRFGVFTLFMLALIRYIDLVGDYIGASLLFLVFAVVILFLSKKIEERKNV</sequence>
<keyword evidence="1" id="KW-0812">Transmembrane</keyword>
<dbReference type="InterPro" id="IPR018677">
    <property type="entry name" value="DUF2157"/>
</dbReference>
<name>A0A128EJF7_9BACT</name>
<dbReference type="RefSeq" id="WP_075540508.1">
    <property type="nucleotide sequence ID" value="NZ_CP053844.1"/>
</dbReference>
<feature type="transmembrane region" description="Helical" evidence="1">
    <location>
        <begin position="288"/>
        <end position="304"/>
    </location>
</feature>
<gene>
    <name evidence="3" type="ORF">ERS672216_01705</name>
</gene>
<feature type="transmembrane region" description="Helical" evidence="1">
    <location>
        <begin position="227"/>
        <end position="246"/>
    </location>
</feature>
<feature type="transmembrane region" description="Helical" evidence="1">
    <location>
        <begin position="310"/>
        <end position="343"/>
    </location>
</feature>
<keyword evidence="1" id="KW-0472">Membrane</keyword>
<evidence type="ECO:0000313" key="4">
    <source>
        <dbReference type="Proteomes" id="UP000069632"/>
    </source>
</evidence>
<feature type="domain" description="DUF2157" evidence="2">
    <location>
        <begin position="15"/>
        <end position="148"/>
    </location>
</feature>
<protein>
    <submittedName>
        <fullName evidence="3">Predicted membrane protein (DUF2157)</fullName>
    </submittedName>
</protein>
<feature type="transmembrane region" description="Helical" evidence="1">
    <location>
        <begin position="193"/>
        <end position="215"/>
    </location>
</feature>
<feature type="transmembrane region" description="Helical" evidence="1">
    <location>
        <begin position="163"/>
        <end position="187"/>
    </location>
</feature>
<feature type="transmembrane region" description="Helical" evidence="1">
    <location>
        <begin position="379"/>
        <end position="397"/>
    </location>
</feature>